<evidence type="ECO:0000313" key="2">
    <source>
        <dbReference type="Proteomes" id="UP000236291"/>
    </source>
</evidence>
<dbReference type="Proteomes" id="UP000236291">
    <property type="component" value="Unassembled WGS sequence"/>
</dbReference>
<evidence type="ECO:0000313" key="1">
    <source>
        <dbReference type="EMBL" id="PNX57282.1"/>
    </source>
</evidence>
<reference evidence="1 2" key="2">
    <citation type="journal article" date="2017" name="Front. Plant Sci.">
        <title>Gene Classification and Mining of Molecular Markers Useful in Red Clover (Trifolium pratense) Breeding.</title>
        <authorList>
            <person name="Istvanek J."/>
            <person name="Dluhosova J."/>
            <person name="Dluhos P."/>
            <person name="Patkova L."/>
            <person name="Nedelnik J."/>
            <person name="Repkova J."/>
        </authorList>
    </citation>
    <scope>NUCLEOTIDE SEQUENCE [LARGE SCALE GENOMIC DNA]</scope>
    <source>
        <strain evidence="2">cv. Tatra</strain>
        <tissue evidence="1">Young leaves</tissue>
    </source>
</reference>
<gene>
    <name evidence="1" type="ORF">L195_g058616</name>
</gene>
<sequence>TTLIRALFLFRSCSQLRPTMMKMTSKLFAPFSNDFLLMMEVGGREAWDEGNQASISDNSDADELCPDSLLPDNDSKLLIQPCGFDERCENYAKENIKLSSVSSSFY</sequence>
<protein>
    <submittedName>
        <fullName evidence="1">Uncharacterized protein</fullName>
    </submittedName>
</protein>
<organism evidence="1 2">
    <name type="scientific">Trifolium pratense</name>
    <name type="common">Red clover</name>
    <dbReference type="NCBI Taxonomy" id="57577"/>
    <lineage>
        <taxon>Eukaryota</taxon>
        <taxon>Viridiplantae</taxon>
        <taxon>Streptophyta</taxon>
        <taxon>Embryophyta</taxon>
        <taxon>Tracheophyta</taxon>
        <taxon>Spermatophyta</taxon>
        <taxon>Magnoliopsida</taxon>
        <taxon>eudicotyledons</taxon>
        <taxon>Gunneridae</taxon>
        <taxon>Pentapetalae</taxon>
        <taxon>rosids</taxon>
        <taxon>fabids</taxon>
        <taxon>Fabales</taxon>
        <taxon>Fabaceae</taxon>
        <taxon>Papilionoideae</taxon>
        <taxon>50 kb inversion clade</taxon>
        <taxon>NPAAA clade</taxon>
        <taxon>Hologalegina</taxon>
        <taxon>IRL clade</taxon>
        <taxon>Trifolieae</taxon>
        <taxon>Trifolium</taxon>
    </lineage>
</organism>
<proteinExistence type="predicted"/>
<reference evidence="1 2" key="1">
    <citation type="journal article" date="2014" name="Am. J. Bot.">
        <title>Genome assembly and annotation for red clover (Trifolium pratense; Fabaceae).</title>
        <authorList>
            <person name="Istvanek J."/>
            <person name="Jaros M."/>
            <person name="Krenek A."/>
            <person name="Repkova J."/>
        </authorList>
    </citation>
    <scope>NUCLEOTIDE SEQUENCE [LARGE SCALE GENOMIC DNA]</scope>
    <source>
        <strain evidence="2">cv. Tatra</strain>
        <tissue evidence="1">Young leaves</tissue>
    </source>
</reference>
<dbReference type="EMBL" id="ASHM01122915">
    <property type="protein sequence ID" value="PNX57282.1"/>
    <property type="molecule type" value="Genomic_DNA"/>
</dbReference>
<accession>A0A2K3JTB3</accession>
<comment type="caution">
    <text evidence="1">The sequence shown here is derived from an EMBL/GenBank/DDBJ whole genome shotgun (WGS) entry which is preliminary data.</text>
</comment>
<feature type="non-terminal residue" evidence="1">
    <location>
        <position position="1"/>
    </location>
</feature>
<name>A0A2K3JTB3_TRIPR</name>
<dbReference type="AlphaFoldDB" id="A0A2K3JTB3"/>